<feature type="compositionally biased region" description="Basic residues" evidence="1">
    <location>
        <begin position="73"/>
        <end position="83"/>
    </location>
</feature>
<dbReference type="EMBL" id="GFPF01002161">
    <property type="protein sequence ID" value="MAA13307.1"/>
    <property type="molecule type" value="Transcribed_RNA"/>
</dbReference>
<reference evidence="2" key="1">
    <citation type="journal article" date="2017" name="Parasit. Vectors">
        <title>Sialotranscriptomics of Rhipicephalus zambeziensis reveals intricate expression profiles of secretory proteins and suggests tight temporal transcriptional regulation during blood-feeding.</title>
        <authorList>
            <person name="de Castro M.H."/>
            <person name="de Klerk D."/>
            <person name="Pienaar R."/>
            <person name="Rees D.J.G."/>
            <person name="Mans B.J."/>
        </authorList>
    </citation>
    <scope>NUCLEOTIDE SEQUENCE</scope>
    <source>
        <tissue evidence="2">Salivary glands</tissue>
    </source>
</reference>
<feature type="compositionally biased region" description="Basic residues" evidence="1">
    <location>
        <begin position="55"/>
        <end position="66"/>
    </location>
</feature>
<evidence type="ECO:0000313" key="2">
    <source>
        <dbReference type="EMBL" id="MAA13307.1"/>
    </source>
</evidence>
<feature type="compositionally biased region" description="Basic residues" evidence="1">
    <location>
        <begin position="108"/>
        <end position="119"/>
    </location>
</feature>
<sequence>MRETKLKYNTKNKDRSKRGERGEREGDREWGLNRRGKKRDQSLRLAQGRSLQQKTHTHAHKKKIIHARPATHTQRRKERQRRNVIHRRAFRRAVNPNRRRAVADERRGKKGRIRRLLGH</sequence>
<feature type="region of interest" description="Disordered" evidence="1">
    <location>
        <begin position="97"/>
        <end position="119"/>
    </location>
</feature>
<proteinExistence type="predicted"/>
<protein>
    <submittedName>
        <fullName evidence="2">Uncharacterized protein</fullName>
    </submittedName>
</protein>
<organism evidence="2">
    <name type="scientific">Rhipicephalus zambeziensis</name>
    <dbReference type="NCBI Taxonomy" id="60191"/>
    <lineage>
        <taxon>Eukaryota</taxon>
        <taxon>Metazoa</taxon>
        <taxon>Ecdysozoa</taxon>
        <taxon>Arthropoda</taxon>
        <taxon>Chelicerata</taxon>
        <taxon>Arachnida</taxon>
        <taxon>Acari</taxon>
        <taxon>Parasitiformes</taxon>
        <taxon>Ixodida</taxon>
        <taxon>Ixodoidea</taxon>
        <taxon>Ixodidae</taxon>
        <taxon>Rhipicephalinae</taxon>
        <taxon>Rhipicephalus</taxon>
        <taxon>Rhipicephalus</taxon>
    </lineage>
</organism>
<feature type="compositionally biased region" description="Basic and acidic residues" evidence="1">
    <location>
        <begin position="1"/>
        <end position="32"/>
    </location>
</feature>
<evidence type="ECO:0000256" key="1">
    <source>
        <dbReference type="SAM" id="MobiDB-lite"/>
    </source>
</evidence>
<feature type="region of interest" description="Disordered" evidence="1">
    <location>
        <begin position="1"/>
        <end position="83"/>
    </location>
</feature>
<dbReference type="AlphaFoldDB" id="A0A224Y6W4"/>
<name>A0A224Y6W4_9ACAR</name>
<accession>A0A224Y6W4</accession>